<gene>
    <name evidence="2" type="ORF">CO137_00625</name>
</gene>
<evidence type="ECO:0000313" key="3">
    <source>
        <dbReference type="Proteomes" id="UP000230843"/>
    </source>
</evidence>
<evidence type="ECO:0000313" key="2">
    <source>
        <dbReference type="EMBL" id="PJA90270.1"/>
    </source>
</evidence>
<evidence type="ECO:0000256" key="1">
    <source>
        <dbReference type="SAM" id="Coils"/>
    </source>
</evidence>
<dbReference type="Proteomes" id="UP000230843">
    <property type="component" value="Unassembled WGS sequence"/>
</dbReference>
<proteinExistence type="predicted"/>
<organism evidence="2 3">
    <name type="scientific">Candidatus Magasanikbacteria bacterium CG_4_9_14_3_um_filter_32_9</name>
    <dbReference type="NCBI Taxonomy" id="1974644"/>
    <lineage>
        <taxon>Bacteria</taxon>
        <taxon>Candidatus Magasanikiibacteriota</taxon>
    </lineage>
</organism>
<reference evidence="3" key="1">
    <citation type="submission" date="2017-09" db="EMBL/GenBank/DDBJ databases">
        <title>Depth-based differentiation of microbial function through sediment-hosted aquifers and enrichment of novel symbionts in the deep terrestrial subsurface.</title>
        <authorList>
            <person name="Probst A.J."/>
            <person name="Ladd B."/>
            <person name="Jarett J.K."/>
            <person name="Geller-Mcgrath D.E."/>
            <person name="Sieber C.M.K."/>
            <person name="Emerson J.B."/>
            <person name="Anantharaman K."/>
            <person name="Thomas B.C."/>
            <person name="Malmstrom R."/>
            <person name="Stieglmeier M."/>
            <person name="Klingl A."/>
            <person name="Woyke T."/>
            <person name="Ryan C.M."/>
            <person name="Banfield J.F."/>
        </authorList>
    </citation>
    <scope>NUCLEOTIDE SEQUENCE [LARGE SCALE GENOMIC DNA]</scope>
</reference>
<protein>
    <submittedName>
        <fullName evidence="2">Uncharacterized protein</fullName>
    </submittedName>
</protein>
<feature type="coiled-coil region" evidence="1">
    <location>
        <begin position="68"/>
        <end position="115"/>
    </location>
</feature>
<dbReference type="AlphaFoldDB" id="A0A2M7Z7I7"/>
<keyword evidence="1" id="KW-0175">Coiled coil</keyword>
<dbReference type="EMBL" id="PFVJ01000016">
    <property type="protein sequence ID" value="PJA90270.1"/>
    <property type="molecule type" value="Genomic_DNA"/>
</dbReference>
<name>A0A2M7Z7I7_9BACT</name>
<sequence length="183" mass="21352">MSSIDRFLKLAKKTNSKFIVHDSITKEDFVILPLDEYEDLVDQEKIVNNILEVKEKLEEVPSSSFFDEEEIESRIDSLDEEVEKVNEDIALWYADKELEDDNSFIKEELKEVKTEKPKFTEPTDWHSAASVLARRLDNSREIRYDEITEEANDSLESIDINGTKLSINNEKEKGEPVFYEEPV</sequence>
<accession>A0A2M7Z7I7</accession>
<comment type="caution">
    <text evidence="2">The sequence shown here is derived from an EMBL/GenBank/DDBJ whole genome shotgun (WGS) entry which is preliminary data.</text>
</comment>